<protein>
    <submittedName>
        <fullName evidence="1">Uncharacterized protein</fullName>
    </submittedName>
</protein>
<dbReference type="AlphaFoldDB" id="A0AAV3QYL7"/>
<gene>
    <name evidence="1" type="ORF">LIER_40612</name>
</gene>
<keyword evidence="2" id="KW-1185">Reference proteome</keyword>
<accession>A0AAV3QYL7</accession>
<organism evidence="1 2">
    <name type="scientific">Lithospermum erythrorhizon</name>
    <name type="common">Purple gromwell</name>
    <name type="synonym">Lithospermum officinale var. erythrorhizon</name>
    <dbReference type="NCBI Taxonomy" id="34254"/>
    <lineage>
        <taxon>Eukaryota</taxon>
        <taxon>Viridiplantae</taxon>
        <taxon>Streptophyta</taxon>
        <taxon>Embryophyta</taxon>
        <taxon>Tracheophyta</taxon>
        <taxon>Spermatophyta</taxon>
        <taxon>Magnoliopsida</taxon>
        <taxon>eudicotyledons</taxon>
        <taxon>Gunneridae</taxon>
        <taxon>Pentapetalae</taxon>
        <taxon>asterids</taxon>
        <taxon>lamiids</taxon>
        <taxon>Boraginales</taxon>
        <taxon>Boraginaceae</taxon>
        <taxon>Boraginoideae</taxon>
        <taxon>Lithospermeae</taxon>
        <taxon>Lithospermum</taxon>
    </lineage>
</organism>
<evidence type="ECO:0000313" key="2">
    <source>
        <dbReference type="Proteomes" id="UP001454036"/>
    </source>
</evidence>
<dbReference type="Proteomes" id="UP001454036">
    <property type="component" value="Unassembled WGS sequence"/>
</dbReference>
<name>A0AAV3QYL7_LITER</name>
<proteinExistence type="predicted"/>
<reference evidence="1 2" key="1">
    <citation type="submission" date="2024-01" db="EMBL/GenBank/DDBJ databases">
        <title>The complete chloroplast genome sequence of Lithospermum erythrorhizon: insights into the phylogenetic relationship among Boraginaceae species and the maternal lineages of purple gromwells.</title>
        <authorList>
            <person name="Okada T."/>
            <person name="Watanabe K."/>
        </authorList>
    </citation>
    <scope>NUCLEOTIDE SEQUENCE [LARGE SCALE GENOMIC DNA]</scope>
</reference>
<dbReference type="EMBL" id="BAABME010023724">
    <property type="protein sequence ID" value="GAA0168675.1"/>
    <property type="molecule type" value="Genomic_DNA"/>
</dbReference>
<evidence type="ECO:0000313" key="1">
    <source>
        <dbReference type="EMBL" id="GAA0168675.1"/>
    </source>
</evidence>
<sequence>MQWPLATERANSHLLGMRSIFVVALENGLSLPFHPFEGGVLRGCPAQLTPNVWVSINDFYFAYLLACVTSTAKLFFTAFSHRTQKDGFLYLVAKHNMKGFWDPFPSKLGPNFSMPYFFFVSGEGIPSDIPFSFTSHPKSKRSPTGSTQHKAYSMAFTTS</sequence>
<comment type="caution">
    <text evidence="1">The sequence shown here is derived from an EMBL/GenBank/DDBJ whole genome shotgun (WGS) entry which is preliminary data.</text>
</comment>